<dbReference type="PANTHER" id="PTHR48019">
    <property type="entry name" value="SERUM RESPONSE FACTOR HOMOLOG"/>
    <property type="match status" value="1"/>
</dbReference>
<keyword evidence="3" id="KW-0238">DNA-binding</keyword>
<dbReference type="PROSITE" id="PS51297">
    <property type="entry name" value="K_BOX"/>
    <property type="match status" value="1"/>
</dbReference>
<dbReference type="InterPro" id="IPR002100">
    <property type="entry name" value="TF_MADSbox"/>
</dbReference>
<dbReference type="Pfam" id="PF01486">
    <property type="entry name" value="K-box"/>
    <property type="match status" value="1"/>
</dbReference>
<dbReference type="InterPro" id="IPR033896">
    <property type="entry name" value="MEF2-like_N"/>
</dbReference>
<dbReference type="GO" id="GO:0005634">
    <property type="term" value="C:nucleus"/>
    <property type="evidence" value="ECO:0007669"/>
    <property type="project" value="UniProtKB-SubCell"/>
</dbReference>
<feature type="coiled-coil region" evidence="6">
    <location>
        <begin position="77"/>
        <end position="104"/>
    </location>
</feature>
<dbReference type="Gene3D" id="3.40.1810.10">
    <property type="entry name" value="Transcription factor, MADS-box"/>
    <property type="match status" value="1"/>
</dbReference>
<dbReference type="PROSITE" id="PS00350">
    <property type="entry name" value="MADS_BOX_1"/>
    <property type="match status" value="1"/>
</dbReference>
<keyword evidence="6" id="KW-0175">Coiled coil</keyword>
<reference evidence="9" key="1">
    <citation type="submission" date="2015-12" db="EMBL/GenBank/DDBJ databases">
        <title>Study on AP3-3 Gene Related to Floral Organ Development in Natural Mutant of Anemone rivularis var. flore-minore.</title>
        <authorList>
            <person name="Zhang T."/>
        </authorList>
    </citation>
    <scope>NUCLEOTIDE SEQUENCE</scope>
    <source>
        <strain evidence="9">Normal</strain>
    </source>
</reference>
<dbReference type="InterPro" id="IPR036879">
    <property type="entry name" value="TF_MADSbox_sf"/>
</dbReference>
<organism evidence="9">
    <name type="scientific">Anemone rivularis var. flore-minore</name>
    <dbReference type="NCBI Taxonomy" id="1836947"/>
    <lineage>
        <taxon>Eukaryota</taxon>
        <taxon>Viridiplantae</taxon>
        <taxon>Streptophyta</taxon>
        <taxon>Embryophyta</taxon>
        <taxon>Tracheophyta</taxon>
        <taxon>Spermatophyta</taxon>
        <taxon>Magnoliopsida</taxon>
        <taxon>Ranunculales</taxon>
        <taxon>Ranunculaceae</taxon>
        <taxon>Ranunculoideae</taxon>
        <taxon>Anemoneae</taxon>
        <taxon>Anemone</taxon>
    </lineage>
</organism>
<dbReference type="GO" id="GO:0046983">
    <property type="term" value="F:protein dimerization activity"/>
    <property type="evidence" value="ECO:0007669"/>
    <property type="project" value="InterPro"/>
</dbReference>
<dbReference type="GO" id="GO:0003700">
    <property type="term" value="F:DNA-binding transcription factor activity"/>
    <property type="evidence" value="ECO:0007669"/>
    <property type="project" value="InterPro"/>
</dbReference>
<dbReference type="InterPro" id="IPR050142">
    <property type="entry name" value="MADS-box/MEF2_TF"/>
</dbReference>
<protein>
    <submittedName>
        <fullName evidence="9">AP3-3</fullName>
    </submittedName>
</protein>
<evidence type="ECO:0000313" key="9">
    <source>
        <dbReference type="EMBL" id="ANC85209.1"/>
    </source>
</evidence>
<dbReference type="SUPFAM" id="SSF55455">
    <property type="entry name" value="SRF-like"/>
    <property type="match status" value="1"/>
</dbReference>
<dbReference type="InterPro" id="IPR002487">
    <property type="entry name" value="TF_Kbox"/>
</dbReference>
<dbReference type="GO" id="GO:0045944">
    <property type="term" value="P:positive regulation of transcription by RNA polymerase II"/>
    <property type="evidence" value="ECO:0007669"/>
    <property type="project" value="InterPro"/>
</dbReference>
<keyword evidence="2" id="KW-0805">Transcription regulation</keyword>
<evidence type="ECO:0000259" key="7">
    <source>
        <dbReference type="PROSITE" id="PS50066"/>
    </source>
</evidence>
<evidence type="ECO:0000256" key="2">
    <source>
        <dbReference type="ARBA" id="ARBA00023015"/>
    </source>
</evidence>
<evidence type="ECO:0000256" key="1">
    <source>
        <dbReference type="ARBA" id="ARBA00004123"/>
    </source>
</evidence>
<feature type="domain" description="K-box" evidence="8">
    <location>
        <begin position="84"/>
        <end position="175"/>
    </location>
</feature>
<evidence type="ECO:0000256" key="6">
    <source>
        <dbReference type="SAM" id="Coils"/>
    </source>
</evidence>
<evidence type="ECO:0000256" key="5">
    <source>
        <dbReference type="ARBA" id="ARBA00023242"/>
    </source>
</evidence>
<name>A0A172M5S0_9MAGN</name>
<evidence type="ECO:0000256" key="4">
    <source>
        <dbReference type="ARBA" id="ARBA00023163"/>
    </source>
</evidence>
<dbReference type="Pfam" id="PF00319">
    <property type="entry name" value="SRF-TF"/>
    <property type="match status" value="1"/>
</dbReference>
<sequence length="221" mass="25769">MGRGKIEIKRIENTTNRQVTYSKRRNGIMKKARELTVLCDAHVSLIMFSCTGKLAEYISPSTTAKKLYDQYQKATGVNLWNSQYEKLKESLKQQKEINMKLRKEIGRRTGMDSLDGESFEKLRSLEQDLEGISKVVRERKFHMISTQTETTRKKIRRQQEIYKRMVREIETRGQVLYYEGNLESIMAMSNGGGEDFVAYHLQSNLQEVEDYGSYGFQLSHI</sequence>
<comment type="subcellular location">
    <subcellularLocation>
        <location evidence="1">Nucleus</location>
    </subcellularLocation>
</comment>
<dbReference type="AlphaFoldDB" id="A0A172M5S0"/>
<keyword evidence="4" id="KW-0804">Transcription</keyword>
<dbReference type="PRINTS" id="PR00404">
    <property type="entry name" value="MADSDOMAIN"/>
</dbReference>
<proteinExistence type="predicted"/>
<dbReference type="PROSITE" id="PS50066">
    <property type="entry name" value="MADS_BOX_2"/>
    <property type="match status" value="1"/>
</dbReference>
<evidence type="ECO:0000259" key="8">
    <source>
        <dbReference type="PROSITE" id="PS51297"/>
    </source>
</evidence>
<dbReference type="CDD" id="cd00265">
    <property type="entry name" value="MADS_MEF2_like"/>
    <property type="match status" value="1"/>
</dbReference>
<keyword evidence="5" id="KW-0539">Nucleus</keyword>
<accession>A0A172M5S0</accession>
<feature type="domain" description="MADS-box" evidence="7">
    <location>
        <begin position="1"/>
        <end position="61"/>
    </location>
</feature>
<evidence type="ECO:0000256" key="3">
    <source>
        <dbReference type="ARBA" id="ARBA00023125"/>
    </source>
</evidence>
<dbReference type="SMART" id="SM00432">
    <property type="entry name" value="MADS"/>
    <property type="match status" value="1"/>
</dbReference>
<dbReference type="GO" id="GO:0000977">
    <property type="term" value="F:RNA polymerase II transcription regulatory region sequence-specific DNA binding"/>
    <property type="evidence" value="ECO:0007669"/>
    <property type="project" value="InterPro"/>
</dbReference>
<dbReference type="EMBL" id="KU230445">
    <property type="protein sequence ID" value="ANC85209.1"/>
    <property type="molecule type" value="Genomic_DNA"/>
</dbReference>